<keyword evidence="1" id="KW-0175">Coiled coil</keyword>
<feature type="region of interest" description="Disordered" evidence="2">
    <location>
        <begin position="1330"/>
        <end position="1367"/>
    </location>
</feature>
<gene>
    <name evidence="3" type="ORF">AX774_g3553</name>
</gene>
<feature type="compositionally biased region" description="Basic and acidic residues" evidence="2">
    <location>
        <begin position="1330"/>
        <end position="1345"/>
    </location>
</feature>
<reference evidence="4" key="1">
    <citation type="submission" date="2017-01" db="EMBL/GenBank/DDBJ databases">
        <authorList>
            <person name="Wang Y."/>
            <person name="White M."/>
            <person name="Kvist S."/>
            <person name="Moncalvo J.-M."/>
        </authorList>
    </citation>
    <scope>NUCLEOTIDE SEQUENCE [LARGE SCALE GENOMIC DNA]</scope>
    <source>
        <strain evidence="4">COL-18-3</strain>
    </source>
</reference>
<name>A0A1R1PPS8_ZANCU</name>
<protein>
    <submittedName>
        <fullName evidence="3">Uncharacterized protein</fullName>
    </submittedName>
</protein>
<organism evidence="3 4">
    <name type="scientific">Zancudomyces culisetae</name>
    <name type="common">Gut fungus</name>
    <name type="synonym">Smittium culisetae</name>
    <dbReference type="NCBI Taxonomy" id="1213189"/>
    <lineage>
        <taxon>Eukaryota</taxon>
        <taxon>Fungi</taxon>
        <taxon>Fungi incertae sedis</taxon>
        <taxon>Zoopagomycota</taxon>
        <taxon>Kickxellomycotina</taxon>
        <taxon>Harpellomycetes</taxon>
        <taxon>Harpellales</taxon>
        <taxon>Legeriomycetaceae</taxon>
        <taxon>Zancudomyces</taxon>
    </lineage>
</organism>
<feature type="compositionally biased region" description="Polar residues" evidence="2">
    <location>
        <begin position="740"/>
        <end position="751"/>
    </location>
</feature>
<feature type="coiled-coil region" evidence="1">
    <location>
        <begin position="241"/>
        <end position="271"/>
    </location>
</feature>
<feature type="region of interest" description="Disordered" evidence="2">
    <location>
        <begin position="1418"/>
        <end position="1454"/>
    </location>
</feature>
<dbReference type="EMBL" id="LSSK01000553">
    <property type="protein sequence ID" value="OMH82959.1"/>
    <property type="molecule type" value="Genomic_DNA"/>
</dbReference>
<feature type="compositionally biased region" description="Basic and acidic residues" evidence="2">
    <location>
        <begin position="715"/>
        <end position="736"/>
    </location>
</feature>
<feature type="compositionally biased region" description="Acidic residues" evidence="2">
    <location>
        <begin position="1442"/>
        <end position="1454"/>
    </location>
</feature>
<evidence type="ECO:0000256" key="1">
    <source>
        <dbReference type="SAM" id="Coils"/>
    </source>
</evidence>
<dbReference type="OrthoDB" id="5600523at2759"/>
<keyword evidence="4" id="KW-1185">Reference proteome</keyword>
<feature type="compositionally biased region" description="Low complexity" evidence="2">
    <location>
        <begin position="1347"/>
        <end position="1359"/>
    </location>
</feature>
<evidence type="ECO:0000313" key="4">
    <source>
        <dbReference type="Proteomes" id="UP000188320"/>
    </source>
</evidence>
<feature type="compositionally biased region" description="Polar residues" evidence="2">
    <location>
        <begin position="1418"/>
        <end position="1432"/>
    </location>
</feature>
<accession>A0A1R1PPS8</accession>
<proteinExistence type="predicted"/>
<dbReference type="Proteomes" id="UP000188320">
    <property type="component" value="Unassembled WGS sequence"/>
</dbReference>
<evidence type="ECO:0000313" key="3">
    <source>
        <dbReference type="EMBL" id="OMH82959.1"/>
    </source>
</evidence>
<feature type="region of interest" description="Disordered" evidence="2">
    <location>
        <begin position="1630"/>
        <end position="1655"/>
    </location>
</feature>
<feature type="compositionally biased region" description="Basic and acidic residues" evidence="2">
    <location>
        <begin position="783"/>
        <end position="796"/>
    </location>
</feature>
<feature type="region of interest" description="Disordered" evidence="2">
    <location>
        <begin position="704"/>
        <end position="803"/>
    </location>
</feature>
<sequence length="2007" mass="227592">MNQEINDLDLIRSGLINGAGQNMISPRPLAQLLRNQSTIAISNYSLDNLVTSSELTPMVKRILAETSSYIMLSPKEEYRRFKDLERTDHEVIHLSSKVSRIKNSLESEAGSLSPKDIETKLQNAMLLTNIEQGLRKKLTRSIALKKSLLEHQISVLREAVGYYGLPRSKAFSFGKKRLYENSILNLDANEDVHIHRMDGGLVKNQTYVNSNEKLVPFYNNAPESISALKIREDGDYYSKLLHELTVTKEKLNNSLQEVNTLLLKNKKLLNKLDGFENGYSSLNNDSRIEKAKKYFAESAKPKRNRKSYRATRRRVEDDLYAIYNPTTNVITLNVHSYTSTKKHKNNGMGQIVERRSIRPRCSKRSTQIKMVLNSHFYKESALQLNTVGMRVAKKYRDYSKRSAITRTPIVPVYSLSNYQYKCSKARKVRKSYTYKSLRKVRCFIEKSLGARKGPKVLDSSEHRLDGEHQKATVLEADLDQIDLTVPIRSFNDKAMLGSPKTSPDSPVPYNHSFSVENISQFGKKNPPSSKKLELRKRTFIRNSLDLQKGDGRGILELKTKDLVRKPDSYQAPSPMTIVLSLGRNVSRDVYNRTDLQNKLVMGPPPSRTLYSARVSKNNMLSMSYSNLDLSNIKTQNELHAYNSLSAGSRLTTENRLPLKELFNNNEINNSEDLTNDDNQDSTDSNVDIQLFRVLPRSRMSIKKVFDQNSNTSDSCLHKISEDPAEPSLRRSMDNPLRKSPTVSKYPSNKSIDMNADGDAYGSQDSFPKVAISRRSKSSANLNENRKYEDVRPESARSRMSKRTLSKKVMETIEKYNSLMEENHKRNVQQALSGNEMSRTSVTYIINQLNSKKSFTANSSNEFFKNRAMNKSYDEYLNNFYEEVGKDLPTMPMFKRKPSGKKITAQSLATELGIIQRRRGSSVNTEGLFFFNDNKNQNKLEKANMALEENEGKQLFTNIGSTLDIQKHKPLFFESKHSDLSSAKNHVYHPMDIYSRRKTIHLMESFSDKAWAYPGIFPPIKKARHKSLPINMIDANSSQMRINEFRYNTRRGSKKSSNPAYLKKPHGKNIKLTISTQSQPFDIQFGSEASKNYHSAGISSKLLYNESSPDYLYSLGTPTKIPRSGELSYENMLQQAGAFYFPLETSKSTRRNKETSQKMRSLIDMFDNSSPTSSSCSKSQLLRSPQAFSKYSLLEGEYDNILLNNSFDKLINPVNRIEYHQTINLNTNSQKSKSTSIVRKSKNFVQTLKHKFSKSQMKKKSVSNIFSKYTTVHSDIKSVTSADMGLTRMSNQNKPTNSDKTFYSSGCHTISSDRLAKLGALGDNRHFGDMLQHQDAKHGSKKDKNSRIRMSSLYRSSSTSKVPKFDGLPSSLHFGDLESVELINRMSEVTASIKNRESTKFGENEEEPNNILKASVSDLSDNESTGAINSKVQNGDFHKDNNENDENEADDEDETESACKIMYYTNVNSPETILTCQPLKVNLENEIKDKLSQPTRLRGGYINLSKESLELSISDITQTQTQAQAQAQRNTEASDGYRELVEDDPTRFTPEAARLIGQIIQANSQNNNSMLKENDKSMRNLDSYQPFYNQFSYNDAECQEDLHKNNNSAHHTETRTSIALEETNIYEQMYSRKNDNDGTSLYNAGDGARTTTTSSQTDECASLKSWQILEKTSIASKNRNSSFHKRHGMYELDLNSMEYIFTDYISNSQDMPANKPKLDSINSENSWESYYFNSVYGHQKDMFFGAQNQGHSDDDSAKPEFGATTAATTTVYSKKMSRGSRYSTIHDFRKLLETNSMEGGMSENINAIIGGYSNFGSAGNSQGYGDGSTHDKNRTNDFPHIGENIGYNQTTSYSRNRISRSNAEEAVSLFKEKHHNSVYKDLPTRGLPGSIQRIALENNLKTDIPLYKSKNVSESLATGGSPSKIFSILINTNDTEGSELFKLESPNIDSLLKFDGSYMLHSDAYNMQKSSTDVSSADKTKYEDKEKKTKTKKSSFFKFANVLKRGKK</sequence>
<comment type="caution">
    <text evidence="3">The sequence shown here is derived from an EMBL/GenBank/DDBJ whole genome shotgun (WGS) entry which is preliminary data.</text>
</comment>
<evidence type="ECO:0000256" key="2">
    <source>
        <dbReference type="SAM" id="MobiDB-lite"/>
    </source>
</evidence>
<feature type="region of interest" description="Disordered" evidence="2">
    <location>
        <begin position="667"/>
        <end position="686"/>
    </location>
</feature>